<gene>
    <name evidence="1" type="ORF">SAMN04488101_102536</name>
</gene>
<protein>
    <recommendedName>
        <fullName evidence="3">Carboxypeptidase regulatory-like domain-containing protein</fullName>
    </recommendedName>
</protein>
<reference evidence="1 2" key="1">
    <citation type="submission" date="2017-04" db="EMBL/GenBank/DDBJ databases">
        <authorList>
            <person name="Afonso C.L."/>
            <person name="Miller P.J."/>
            <person name="Scott M.A."/>
            <person name="Spackman E."/>
            <person name="Goraichik I."/>
            <person name="Dimitrov K.M."/>
            <person name="Suarez D.L."/>
            <person name="Swayne D.E."/>
        </authorList>
    </citation>
    <scope>NUCLEOTIDE SEQUENCE [LARGE SCALE GENOMIC DNA]</scope>
    <source>
        <strain evidence="1 2">DSM 19625</strain>
    </source>
</reference>
<proteinExistence type="predicted"/>
<evidence type="ECO:0000313" key="2">
    <source>
        <dbReference type="Proteomes" id="UP000192678"/>
    </source>
</evidence>
<keyword evidence="2" id="KW-1185">Reference proteome</keyword>
<dbReference type="Proteomes" id="UP000192678">
    <property type="component" value="Unassembled WGS sequence"/>
</dbReference>
<accession>A0A1W2BJN4</accession>
<organism evidence="1 2">
    <name type="scientific">Pedobacter nyackensis</name>
    <dbReference type="NCBI Taxonomy" id="475255"/>
    <lineage>
        <taxon>Bacteria</taxon>
        <taxon>Pseudomonadati</taxon>
        <taxon>Bacteroidota</taxon>
        <taxon>Sphingobacteriia</taxon>
        <taxon>Sphingobacteriales</taxon>
        <taxon>Sphingobacteriaceae</taxon>
        <taxon>Pedobacter</taxon>
    </lineage>
</organism>
<name>A0A1W2BJN4_9SPHI</name>
<sequence length="115" mass="12318">MINVKLKSMKMKKVSLSFLMVASVLFALFAFTLVRSGGIQGKVSPADGVEIVMAVSGTDTLRAELNNGSFSFKDVKPATYTVWVKAKAPYKDASIENVAVVDSATTDVGEIKLVQ</sequence>
<dbReference type="Gene3D" id="2.60.40.1120">
    <property type="entry name" value="Carboxypeptidase-like, regulatory domain"/>
    <property type="match status" value="1"/>
</dbReference>
<evidence type="ECO:0008006" key="3">
    <source>
        <dbReference type="Google" id="ProtNLM"/>
    </source>
</evidence>
<dbReference type="InterPro" id="IPR013784">
    <property type="entry name" value="Carb-bd-like_fold"/>
</dbReference>
<evidence type="ECO:0000313" key="1">
    <source>
        <dbReference type="EMBL" id="SMC73071.1"/>
    </source>
</evidence>
<dbReference type="STRING" id="475255.SAMN04488101_102536"/>
<dbReference type="GO" id="GO:0030246">
    <property type="term" value="F:carbohydrate binding"/>
    <property type="evidence" value="ECO:0007669"/>
    <property type="project" value="InterPro"/>
</dbReference>
<dbReference type="EMBL" id="FWYB01000002">
    <property type="protein sequence ID" value="SMC73071.1"/>
    <property type="molecule type" value="Genomic_DNA"/>
</dbReference>
<dbReference type="AlphaFoldDB" id="A0A1W2BJN4"/>
<dbReference type="SUPFAM" id="SSF49452">
    <property type="entry name" value="Starch-binding domain-like"/>
    <property type="match status" value="1"/>
</dbReference>